<name>A0A941D2Q8_9CAUL</name>
<keyword evidence="8" id="KW-1185">Reference proteome</keyword>
<proteinExistence type="inferred from homology"/>
<dbReference type="PANTHER" id="PTHR10996:SF178">
    <property type="entry name" value="2-HYDROXYACID DEHYDROGENASE YGL185C-RELATED"/>
    <property type="match status" value="1"/>
</dbReference>
<accession>A0A941D2Q8</accession>
<feature type="domain" description="D-isomer specific 2-hydroxyacid dehydrogenase NAD-binding" evidence="6">
    <location>
        <begin position="104"/>
        <end position="275"/>
    </location>
</feature>
<dbReference type="InterPro" id="IPR036291">
    <property type="entry name" value="NAD(P)-bd_dom_sf"/>
</dbReference>
<evidence type="ECO:0000256" key="1">
    <source>
        <dbReference type="ARBA" id="ARBA00022857"/>
    </source>
</evidence>
<keyword evidence="2 4" id="KW-0560">Oxidoreductase</keyword>
<protein>
    <submittedName>
        <fullName evidence="7">2-hydroxyacid dehydrogenase</fullName>
    </submittedName>
</protein>
<dbReference type="GO" id="GO:0005829">
    <property type="term" value="C:cytosol"/>
    <property type="evidence" value="ECO:0007669"/>
    <property type="project" value="TreeGrafter"/>
</dbReference>
<evidence type="ECO:0000256" key="3">
    <source>
        <dbReference type="ARBA" id="ARBA00023027"/>
    </source>
</evidence>
<dbReference type="RefSeq" id="WP_215341540.1">
    <property type="nucleotide sequence ID" value="NZ_JAGSGD010000001.1"/>
</dbReference>
<feature type="domain" description="D-isomer specific 2-hydroxyacid dehydrogenase catalytic" evidence="5">
    <location>
        <begin position="37"/>
        <end position="304"/>
    </location>
</feature>
<dbReference type="Pfam" id="PF02826">
    <property type="entry name" value="2-Hacid_dh_C"/>
    <property type="match status" value="1"/>
</dbReference>
<dbReference type="SUPFAM" id="SSF51735">
    <property type="entry name" value="NAD(P)-binding Rossmann-fold domains"/>
    <property type="match status" value="1"/>
</dbReference>
<evidence type="ECO:0000313" key="8">
    <source>
        <dbReference type="Proteomes" id="UP000622580"/>
    </source>
</evidence>
<organism evidence="7 8">
    <name type="scientific">Phenylobacterium glaciei</name>
    <dbReference type="NCBI Taxonomy" id="2803784"/>
    <lineage>
        <taxon>Bacteria</taxon>
        <taxon>Pseudomonadati</taxon>
        <taxon>Pseudomonadota</taxon>
        <taxon>Alphaproteobacteria</taxon>
        <taxon>Caulobacterales</taxon>
        <taxon>Caulobacteraceae</taxon>
        <taxon>Phenylobacterium</taxon>
    </lineage>
</organism>
<dbReference type="GO" id="GO:0051287">
    <property type="term" value="F:NAD binding"/>
    <property type="evidence" value="ECO:0007669"/>
    <property type="project" value="InterPro"/>
</dbReference>
<dbReference type="InterPro" id="IPR050223">
    <property type="entry name" value="D-isomer_2-hydroxyacid_DH"/>
</dbReference>
<evidence type="ECO:0000259" key="6">
    <source>
        <dbReference type="Pfam" id="PF02826"/>
    </source>
</evidence>
<evidence type="ECO:0000256" key="2">
    <source>
        <dbReference type="ARBA" id="ARBA00023002"/>
    </source>
</evidence>
<reference evidence="7" key="1">
    <citation type="submission" date="2021-04" db="EMBL/GenBank/DDBJ databases">
        <title>Draft genome assembly of strain Phenylobacterium sp. 20VBR1 using MiniION and Illumina platforms.</title>
        <authorList>
            <person name="Thomas F.A."/>
            <person name="Krishnan K.P."/>
            <person name="Sinha R.K."/>
        </authorList>
    </citation>
    <scope>NUCLEOTIDE SEQUENCE</scope>
    <source>
        <strain evidence="7">20VBR1</strain>
    </source>
</reference>
<gene>
    <name evidence="7" type="ORF">JKL49_15590</name>
</gene>
<keyword evidence="3" id="KW-0520">NAD</keyword>
<dbReference type="CDD" id="cd12156">
    <property type="entry name" value="HPPR"/>
    <property type="match status" value="1"/>
</dbReference>
<dbReference type="InterPro" id="IPR006140">
    <property type="entry name" value="D-isomer_DH_NAD-bd"/>
</dbReference>
<comment type="caution">
    <text evidence="7">The sequence shown here is derived from an EMBL/GenBank/DDBJ whole genome shotgun (WGS) entry which is preliminary data.</text>
</comment>
<dbReference type="FunFam" id="3.40.50.720:FF:000213">
    <property type="entry name" value="Putative 2-hydroxyacid dehydrogenase"/>
    <property type="match status" value="1"/>
</dbReference>
<dbReference type="Proteomes" id="UP000622580">
    <property type="component" value="Unassembled WGS sequence"/>
</dbReference>
<sequence>MSHTLLISHPMLSPIQAPLEGAGYGIVRRWEMKDGDTERVEAIVHAGEIYLTPDFLETLPNLKLIANVSVGYDGVDVPWCRARGIEVSHADGLNAEDVADHALGLLIGGWRNIVAGDRMIRSGVWNNDRMEVGPGMKGQKVGIMGLGHIGVAVAKRVEAFGMSVAWWGPNPKPDAAWPRAESLLALAQDCDILVVACRADVSNRQAVNAAVIDAVGPKGMIVNVARGSVIDEDALIAALKAGRLGRAGLDVFATEPTPPERWEGVPNTVLTPHSAGGTVGSLPSMIAQTFENLRRHFAGEALLSPAA</sequence>
<evidence type="ECO:0000256" key="4">
    <source>
        <dbReference type="RuleBase" id="RU003719"/>
    </source>
</evidence>
<dbReference type="PANTHER" id="PTHR10996">
    <property type="entry name" value="2-HYDROXYACID DEHYDROGENASE-RELATED"/>
    <property type="match status" value="1"/>
</dbReference>
<dbReference type="GO" id="GO:0016618">
    <property type="term" value="F:hydroxypyruvate reductase [NAD(P)H] activity"/>
    <property type="evidence" value="ECO:0007669"/>
    <property type="project" value="TreeGrafter"/>
</dbReference>
<evidence type="ECO:0000313" key="7">
    <source>
        <dbReference type="EMBL" id="MBR7620817.1"/>
    </source>
</evidence>
<dbReference type="Pfam" id="PF00389">
    <property type="entry name" value="2-Hacid_dh"/>
    <property type="match status" value="1"/>
</dbReference>
<evidence type="ECO:0000259" key="5">
    <source>
        <dbReference type="Pfam" id="PF00389"/>
    </source>
</evidence>
<dbReference type="Gene3D" id="3.40.50.720">
    <property type="entry name" value="NAD(P)-binding Rossmann-like Domain"/>
    <property type="match status" value="2"/>
</dbReference>
<dbReference type="GO" id="GO:0030267">
    <property type="term" value="F:glyoxylate reductase (NADPH) activity"/>
    <property type="evidence" value="ECO:0007669"/>
    <property type="project" value="TreeGrafter"/>
</dbReference>
<dbReference type="InterPro" id="IPR006139">
    <property type="entry name" value="D-isomer_2_OHA_DH_cat_dom"/>
</dbReference>
<dbReference type="AlphaFoldDB" id="A0A941D2Q8"/>
<comment type="similarity">
    <text evidence="4">Belongs to the D-isomer specific 2-hydroxyacid dehydrogenase family.</text>
</comment>
<keyword evidence="1" id="KW-0521">NADP</keyword>
<dbReference type="EMBL" id="JAGSGD010000001">
    <property type="protein sequence ID" value="MBR7620817.1"/>
    <property type="molecule type" value="Genomic_DNA"/>
</dbReference>
<dbReference type="SUPFAM" id="SSF52283">
    <property type="entry name" value="Formate/glycerate dehydrogenase catalytic domain-like"/>
    <property type="match status" value="1"/>
</dbReference>